<dbReference type="InterPro" id="IPR013149">
    <property type="entry name" value="ADH-like_C"/>
</dbReference>
<protein>
    <submittedName>
        <fullName evidence="8">NAD(P)-dependent alcohol dehydrogenase</fullName>
    </submittedName>
</protein>
<dbReference type="Pfam" id="PF00107">
    <property type="entry name" value="ADH_zinc_N"/>
    <property type="match status" value="1"/>
</dbReference>
<dbReference type="Gene3D" id="3.90.180.10">
    <property type="entry name" value="Medium-chain alcohol dehydrogenases, catalytic domain"/>
    <property type="match status" value="1"/>
</dbReference>
<keyword evidence="5" id="KW-0560">Oxidoreductase</keyword>
<sequence length="386" mass="39957">MADAPAEREIPATEPTEREVTAAVVREKGSFELGPALLGPPRDDEVVVRIVAAGLCHTDLVVRDQVYPVPLPVVLGHEGAGVVEAVGAAVEKVAPGDHVAVSFLPCGRCRPCFDGSPASCANFNAVNFAGRRLDGSHALRLADGDSGGILHDRFFGQSSFATHAVTNERNTVKVRPDAPLELLGPLGCGIQTGAGTVLRALNVGVGSTFAVMGAGAVGLSAVLAARVAGAVTIIAVDVLPARLELAAELGATHTVNGREQDAVEEIGRITGEGVDYALDTTGLPPLIGQMIQALRQRGTAAVLGASAEDAVVGVPANAFMQSCKTLMGVVEGNSVPDVFVPQLLDLYMQGRFPFDRLVTFYDFDQINEAAADAAAGRAVKPILRMG</sequence>
<dbReference type="SMART" id="SM00829">
    <property type="entry name" value="PKS_ER"/>
    <property type="match status" value="1"/>
</dbReference>
<dbReference type="Pfam" id="PF08240">
    <property type="entry name" value="ADH_N"/>
    <property type="match status" value="1"/>
</dbReference>
<comment type="cofactor">
    <cofactor evidence="1 6">
        <name>Zn(2+)</name>
        <dbReference type="ChEBI" id="CHEBI:29105"/>
    </cofactor>
</comment>
<comment type="caution">
    <text evidence="8">The sequence shown here is derived from an EMBL/GenBank/DDBJ whole genome shotgun (WGS) entry which is preliminary data.</text>
</comment>
<keyword evidence="3 6" id="KW-0479">Metal-binding</keyword>
<dbReference type="RefSeq" id="WP_164334447.1">
    <property type="nucleotide sequence ID" value="NZ_JAAGMD010000531.1"/>
</dbReference>
<dbReference type="InterPro" id="IPR020843">
    <property type="entry name" value="ER"/>
</dbReference>
<dbReference type="InterPro" id="IPR036291">
    <property type="entry name" value="NAD(P)-bd_dom_sf"/>
</dbReference>
<dbReference type="AlphaFoldDB" id="A0A6G3QWL8"/>
<dbReference type="CDD" id="cd08278">
    <property type="entry name" value="benzyl_alcohol_DH"/>
    <property type="match status" value="1"/>
</dbReference>
<dbReference type="SUPFAM" id="SSF51735">
    <property type="entry name" value="NAD(P)-binding Rossmann-fold domains"/>
    <property type="match status" value="1"/>
</dbReference>
<evidence type="ECO:0000256" key="5">
    <source>
        <dbReference type="ARBA" id="ARBA00023002"/>
    </source>
</evidence>
<accession>A0A6G3QWL8</accession>
<dbReference type="InterPro" id="IPR013154">
    <property type="entry name" value="ADH-like_N"/>
</dbReference>
<evidence type="ECO:0000259" key="7">
    <source>
        <dbReference type="SMART" id="SM00829"/>
    </source>
</evidence>
<reference evidence="8" key="1">
    <citation type="submission" date="2020-01" db="EMBL/GenBank/DDBJ databases">
        <title>Insect and environment-associated Actinomycetes.</title>
        <authorList>
            <person name="Currrie C."/>
            <person name="Chevrette M."/>
            <person name="Carlson C."/>
            <person name="Stubbendieck R."/>
            <person name="Wendt-Pienkowski E."/>
        </authorList>
    </citation>
    <scope>NUCLEOTIDE SEQUENCE</scope>
    <source>
        <strain evidence="8">SID14436</strain>
    </source>
</reference>
<dbReference type="PANTHER" id="PTHR43350:SF17">
    <property type="entry name" value="NAD-DEPENDENT ALCOHOL DEHYDROGENASE"/>
    <property type="match status" value="1"/>
</dbReference>
<evidence type="ECO:0000256" key="2">
    <source>
        <dbReference type="ARBA" id="ARBA00008072"/>
    </source>
</evidence>
<dbReference type="Gene3D" id="3.40.50.720">
    <property type="entry name" value="NAD(P)-binding Rossmann-like Domain"/>
    <property type="match status" value="1"/>
</dbReference>
<evidence type="ECO:0000256" key="1">
    <source>
        <dbReference type="ARBA" id="ARBA00001947"/>
    </source>
</evidence>
<feature type="domain" description="Enoyl reductase (ER)" evidence="7">
    <location>
        <begin position="29"/>
        <end position="383"/>
    </location>
</feature>
<evidence type="ECO:0000256" key="6">
    <source>
        <dbReference type="RuleBase" id="RU361277"/>
    </source>
</evidence>
<dbReference type="PROSITE" id="PS00059">
    <property type="entry name" value="ADH_ZINC"/>
    <property type="match status" value="1"/>
</dbReference>
<keyword evidence="4 6" id="KW-0862">Zinc</keyword>
<evidence type="ECO:0000256" key="4">
    <source>
        <dbReference type="ARBA" id="ARBA00022833"/>
    </source>
</evidence>
<dbReference type="PANTHER" id="PTHR43350">
    <property type="entry name" value="NAD-DEPENDENT ALCOHOL DEHYDROGENASE"/>
    <property type="match status" value="1"/>
</dbReference>
<dbReference type="GO" id="GO:0008270">
    <property type="term" value="F:zinc ion binding"/>
    <property type="evidence" value="ECO:0007669"/>
    <property type="project" value="InterPro"/>
</dbReference>
<proteinExistence type="inferred from homology"/>
<dbReference type="SUPFAM" id="SSF50129">
    <property type="entry name" value="GroES-like"/>
    <property type="match status" value="1"/>
</dbReference>
<gene>
    <name evidence="8" type="ORF">G3I53_18105</name>
</gene>
<evidence type="ECO:0000256" key="3">
    <source>
        <dbReference type="ARBA" id="ARBA00022723"/>
    </source>
</evidence>
<evidence type="ECO:0000313" key="8">
    <source>
        <dbReference type="EMBL" id="NEA87899.1"/>
    </source>
</evidence>
<dbReference type="EMBL" id="JAAGMD010000531">
    <property type="protein sequence ID" value="NEA87899.1"/>
    <property type="molecule type" value="Genomic_DNA"/>
</dbReference>
<organism evidence="8">
    <name type="scientific">Streptomyces sp. SID14436</name>
    <dbReference type="NCBI Taxonomy" id="2706070"/>
    <lineage>
        <taxon>Bacteria</taxon>
        <taxon>Bacillati</taxon>
        <taxon>Actinomycetota</taxon>
        <taxon>Actinomycetes</taxon>
        <taxon>Kitasatosporales</taxon>
        <taxon>Streptomycetaceae</taxon>
        <taxon>Streptomyces</taxon>
    </lineage>
</organism>
<dbReference type="GO" id="GO:0016491">
    <property type="term" value="F:oxidoreductase activity"/>
    <property type="evidence" value="ECO:0007669"/>
    <property type="project" value="UniProtKB-KW"/>
</dbReference>
<dbReference type="InterPro" id="IPR011032">
    <property type="entry name" value="GroES-like_sf"/>
</dbReference>
<comment type="similarity">
    <text evidence="2 6">Belongs to the zinc-containing alcohol dehydrogenase family.</text>
</comment>
<name>A0A6G3QWL8_9ACTN</name>
<dbReference type="InterPro" id="IPR002328">
    <property type="entry name" value="ADH_Zn_CS"/>
</dbReference>